<dbReference type="EMBL" id="JAAGVB010000116">
    <property type="protein sequence ID" value="NEW36829.1"/>
    <property type="molecule type" value="Genomic_DNA"/>
</dbReference>
<gene>
    <name evidence="2" type="ORF">GV791_30370</name>
</gene>
<keyword evidence="1" id="KW-1133">Transmembrane helix</keyword>
<keyword evidence="1" id="KW-0812">Transmembrane</keyword>
<dbReference type="AlphaFoldDB" id="A0A6P1CW74"/>
<evidence type="ECO:0000313" key="3">
    <source>
        <dbReference type="Proteomes" id="UP000471166"/>
    </source>
</evidence>
<proteinExistence type="predicted"/>
<evidence type="ECO:0000313" key="2">
    <source>
        <dbReference type="EMBL" id="NEW36829.1"/>
    </source>
</evidence>
<dbReference type="RefSeq" id="WP_014352857.1">
    <property type="nucleotide sequence ID" value="NZ_AP026975.1"/>
</dbReference>
<feature type="transmembrane region" description="Helical" evidence="1">
    <location>
        <begin position="67"/>
        <end position="90"/>
    </location>
</feature>
<organism evidence="2 3">
    <name type="scientific">Nocardia cyriacigeorgica</name>
    <dbReference type="NCBI Taxonomy" id="135487"/>
    <lineage>
        <taxon>Bacteria</taxon>
        <taxon>Bacillati</taxon>
        <taxon>Actinomycetota</taxon>
        <taxon>Actinomycetes</taxon>
        <taxon>Mycobacteriales</taxon>
        <taxon>Nocardiaceae</taxon>
        <taxon>Nocardia</taxon>
    </lineage>
</organism>
<evidence type="ECO:0000256" key="1">
    <source>
        <dbReference type="SAM" id="Phobius"/>
    </source>
</evidence>
<name>A0A6P1CW74_9NOCA</name>
<reference evidence="2 3" key="1">
    <citation type="submission" date="2020-01" db="EMBL/GenBank/DDBJ databases">
        <title>Genetics and antimicrobial susceptibilities of Nocardia species isolated from the soil; a comparison with species isolated from humans.</title>
        <authorList>
            <person name="Carrasco G."/>
            <person name="Monzon S."/>
            <person name="Sansegundo M."/>
            <person name="Garcia E."/>
            <person name="Garrido N."/>
            <person name="Medina M.J."/>
            <person name="Villalon P."/>
            <person name="Ramirez-Arocha A.C."/>
            <person name="Jimenez P."/>
            <person name="Cuesta I."/>
            <person name="Valdezate S."/>
        </authorList>
    </citation>
    <scope>NUCLEOTIDE SEQUENCE [LARGE SCALE GENOMIC DNA]</scope>
    <source>
        <strain evidence="2 3">CNM20110626</strain>
    </source>
</reference>
<feature type="transmembrane region" description="Helical" evidence="1">
    <location>
        <begin position="6"/>
        <end position="30"/>
    </location>
</feature>
<sequence>MAHSIAVAGIAIFSVTAVVALLTGAVAHLIGARARRAADFCFVGDWIPTSGYFQHRERHRNIARVEFWSNLIGLLCTLGGLVMLVVALGAG</sequence>
<accession>A0A6P1CW74</accession>
<keyword evidence="1" id="KW-0472">Membrane</keyword>
<protein>
    <submittedName>
        <fullName evidence="2">Uncharacterized protein</fullName>
    </submittedName>
</protein>
<comment type="caution">
    <text evidence="2">The sequence shown here is derived from an EMBL/GenBank/DDBJ whole genome shotgun (WGS) entry which is preliminary data.</text>
</comment>
<dbReference type="Proteomes" id="UP000471166">
    <property type="component" value="Unassembled WGS sequence"/>
</dbReference>